<dbReference type="Proteomes" id="UP000756346">
    <property type="component" value="Unassembled WGS sequence"/>
</dbReference>
<comment type="caution">
    <text evidence="3">The sequence shown here is derived from an EMBL/GenBank/DDBJ whole genome shotgun (WGS) entry which is preliminary data.</text>
</comment>
<evidence type="ECO:0008006" key="5">
    <source>
        <dbReference type="Google" id="ProtNLM"/>
    </source>
</evidence>
<reference evidence="3" key="1">
    <citation type="journal article" date="2021" name="Nat. Commun.">
        <title>Genetic determinants of endophytism in the Arabidopsis root mycobiome.</title>
        <authorList>
            <person name="Mesny F."/>
            <person name="Miyauchi S."/>
            <person name="Thiergart T."/>
            <person name="Pickel B."/>
            <person name="Atanasova L."/>
            <person name="Karlsson M."/>
            <person name="Huettel B."/>
            <person name="Barry K.W."/>
            <person name="Haridas S."/>
            <person name="Chen C."/>
            <person name="Bauer D."/>
            <person name="Andreopoulos W."/>
            <person name="Pangilinan J."/>
            <person name="LaButti K."/>
            <person name="Riley R."/>
            <person name="Lipzen A."/>
            <person name="Clum A."/>
            <person name="Drula E."/>
            <person name="Henrissat B."/>
            <person name="Kohler A."/>
            <person name="Grigoriev I.V."/>
            <person name="Martin F.M."/>
            <person name="Hacquard S."/>
        </authorList>
    </citation>
    <scope>NUCLEOTIDE SEQUENCE</scope>
    <source>
        <strain evidence="3">MPI-CAGE-CH-0230</strain>
    </source>
</reference>
<organism evidence="3 4">
    <name type="scientific">Microdochium trichocladiopsis</name>
    <dbReference type="NCBI Taxonomy" id="1682393"/>
    <lineage>
        <taxon>Eukaryota</taxon>
        <taxon>Fungi</taxon>
        <taxon>Dikarya</taxon>
        <taxon>Ascomycota</taxon>
        <taxon>Pezizomycotina</taxon>
        <taxon>Sordariomycetes</taxon>
        <taxon>Xylariomycetidae</taxon>
        <taxon>Xylariales</taxon>
        <taxon>Microdochiaceae</taxon>
        <taxon>Microdochium</taxon>
    </lineage>
</organism>
<feature type="compositionally biased region" description="Polar residues" evidence="1">
    <location>
        <begin position="51"/>
        <end position="66"/>
    </location>
</feature>
<keyword evidence="4" id="KW-1185">Reference proteome</keyword>
<proteinExistence type="predicted"/>
<feature type="chain" id="PRO_5040284898" description="Secreted protein" evidence="2">
    <location>
        <begin position="27"/>
        <end position="183"/>
    </location>
</feature>
<name>A0A9P8XYU9_9PEZI</name>
<accession>A0A9P8XYU9</accession>
<gene>
    <name evidence="3" type="ORF">B0I36DRAFT_333027</name>
</gene>
<dbReference type="RefSeq" id="XP_046008855.1">
    <property type="nucleotide sequence ID" value="XM_046155167.1"/>
</dbReference>
<evidence type="ECO:0000313" key="4">
    <source>
        <dbReference type="Proteomes" id="UP000756346"/>
    </source>
</evidence>
<feature type="signal peptide" evidence="2">
    <location>
        <begin position="1"/>
        <end position="26"/>
    </location>
</feature>
<dbReference type="EMBL" id="JAGTJQ010000009">
    <property type="protein sequence ID" value="KAH7025307.1"/>
    <property type="molecule type" value="Genomic_DNA"/>
</dbReference>
<feature type="region of interest" description="Disordered" evidence="1">
    <location>
        <begin position="43"/>
        <end position="130"/>
    </location>
</feature>
<evidence type="ECO:0000256" key="2">
    <source>
        <dbReference type="SAM" id="SignalP"/>
    </source>
</evidence>
<evidence type="ECO:0000313" key="3">
    <source>
        <dbReference type="EMBL" id="KAH7025307.1"/>
    </source>
</evidence>
<keyword evidence="2" id="KW-0732">Signal</keyword>
<evidence type="ECO:0000256" key="1">
    <source>
        <dbReference type="SAM" id="MobiDB-lite"/>
    </source>
</evidence>
<dbReference type="GeneID" id="70184713"/>
<protein>
    <recommendedName>
        <fullName evidence="5">Secreted protein</fullName>
    </recommendedName>
</protein>
<sequence>MLLLLLGRRLTIVTVVVVRLAANGSAVTPMASLKGCQQMLKEFQRKDRPRQSTSQNQEGPPSTPTRKSAPARGRRVRGESRPHDPALSSPAEIALCHGTPRSFSGSGYGEDGPTINPDSVGDGSSPPGERKFLPRRIFVLLQLTLSLENTRQRRSNGNAIALLLVTDTPLATVGVRRHTTRHT</sequence>
<dbReference type="AlphaFoldDB" id="A0A9P8XYU9"/>